<evidence type="ECO:0000313" key="3">
    <source>
        <dbReference type="EMBL" id="AXY74186.1"/>
    </source>
</evidence>
<keyword evidence="1" id="KW-0472">Membrane</keyword>
<proteinExistence type="predicted"/>
<dbReference type="KEGG" id="pseg:D3H65_09450"/>
<feature type="transmembrane region" description="Helical" evidence="1">
    <location>
        <begin position="7"/>
        <end position="25"/>
    </location>
</feature>
<protein>
    <submittedName>
        <fullName evidence="3">DUF2892 domain-containing protein</fullName>
    </submittedName>
</protein>
<keyword evidence="1" id="KW-1133">Transmembrane helix</keyword>
<evidence type="ECO:0000256" key="1">
    <source>
        <dbReference type="SAM" id="Phobius"/>
    </source>
</evidence>
<dbReference type="Pfam" id="PF11127">
    <property type="entry name" value="YgaP-like_TM"/>
    <property type="match status" value="1"/>
</dbReference>
<sequence length="71" mass="7942">MKKNMGAADRIVRLLLAALMVYLYYNQVVTGIWGIVLLVVSMVFVLTSLIGLCPLYSLLGINSCRIRKQHS</sequence>
<feature type="domain" description="Inner membrane protein YgaP-like transmembrane" evidence="2">
    <location>
        <begin position="1"/>
        <end position="65"/>
    </location>
</feature>
<dbReference type="InterPro" id="IPR021309">
    <property type="entry name" value="YgaP-like_TM"/>
</dbReference>
<keyword evidence="1" id="KW-0812">Transmembrane</keyword>
<keyword evidence="4" id="KW-1185">Reference proteome</keyword>
<evidence type="ECO:0000259" key="2">
    <source>
        <dbReference type="Pfam" id="PF11127"/>
    </source>
</evidence>
<gene>
    <name evidence="3" type="ORF">D3H65_09450</name>
</gene>
<feature type="transmembrane region" description="Helical" evidence="1">
    <location>
        <begin position="31"/>
        <end position="59"/>
    </location>
</feature>
<organism evidence="3 4">
    <name type="scientific">Paraflavitalea soli</name>
    <dbReference type="NCBI Taxonomy" id="2315862"/>
    <lineage>
        <taxon>Bacteria</taxon>
        <taxon>Pseudomonadati</taxon>
        <taxon>Bacteroidota</taxon>
        <taxon>Chitinophagia</taxon>
        <taxon>Chitinophagales</taxon>
        <taxon>Chitinophagaceae</taxon>
        <taxon>Paraflavitalea</taxon>
    </lineage>
</organism>
<accession>A0A3B7MMM1</accession>
<dbReference type="AlphaFoldDB" id="A0A3B7MMM1"/>
<dbReference type="OrthoDB" id="9804804at2"/>
<name>A0A3B7MMM1_9BACT</name>
<dbReference type="Proteomes" id="UP000263900">
    <property type="component" value="Chromosome"/>
</dbReference>
<dbReference type="EMBL" id="CP032157">
    <property type="protein sequence ID" value="AXY74186.1"/>
    <property type="molecule type" value="Genomic_DNA"/>
</dbReference>
<evidence type="ECO:0000313" key="4">
    <source>
        <dbReference type="Proteomes" id="UP000263900"/>
    </source>
</evidence>
<reference evidence="3 4" key="1">
    <citation type="submission" date="2018-09" db="EMBL/GenBank/DDBJ databases">
        <title>Genome sequencing of strain 6GH32-13.</title>
        <authorList>
            <person name="Weon H.-Y."/>
            <person name="Heo J."/>
            <person name="Kwon S.-W."/>
        </authorList>
    </citation>
    <scope>NUCLEOTIDE SEQUENCE [LARGE SCALE GENOMIC DNA]</scope>
    <source>
        <strain evidence="3 4">5GH32-13</strain>
    </source>
</reference>
<dbReference type="RefSeq" id="WP_119050073.1">
    <property type="nucleotide sequence ID" value="NZ_CP032157.1"/>
</dbReference>